<keyword evidence="3" id="KW-1185">Reference proteome</keyword>
<dbReference type="Proteomes" id="UP001221898">
    <property type="component" value="Unassembled WGS sequence"/>
</dbReference>
<dbReference type="EMBL" id="JAINUG010000068">
    <property type="protein sequence ID" value="KAJ8401665.1"/>
    <property type="molecule type" value="Genomic_DNA"/>
</dbReference>
<sequence>MLCAAILLSVCTLASALPLGKSAGNYTLRDTYSDSLKLSRKIHHGVRDLLPQYDAVRLQQVSSVLQEFGLHIDDYCSSEPQLETEAQGELSRALELLQLDIRDLNVQITQQLKSLHHPATAGGLLSVPSRPLCSPRSLWVRPLQGYMVLRGLESCLHRVVRDYTLLRSQQQQ</sequence>
<gene>
    <name evidence="2" type="ORF">AAFF_G00376360</name>
</gene>
<evidence type="ECO:0000313" key="3">
    <source>
        <dbReference type="Proteomes" id="UP001221898"/>
    </source>
</evidence>
<dbReference type="SUPFAM" id="SSF47266">
    <property type="entry name" value="4-helical cytokines"/>
    <property type="match status" value="1"/>
</dbReference>
<dbReference type="AlphaFoldDB" id="A0AAD7SFS9"/>
<accession>A0AAD7SFS9</accession>
<feature type="signal peptide" evidence="1">
    <location>
        <begin position="1"/>
        <end position="16"/>
    </location>
</feature>
<evidence type="ECO:0008006" key="4">
    <source>
        <dbReference type="Google" id="ProtNLM"/>
    </source>
</evidence>
<reference evidence="2" key="1">
    <citation type="journal article" date="2023" name="Science">
        <title>Genome structures resolve the early diversification of teleost fishes.</title>
        <authorList>
            <person name="Parey E."/>
            <person name="Louis A."/>
            <person name="Montfort J."/>
            <person name="Bouchez O."/>
            <person name="Roques C."/>
            <person name="Iampietro C."/>
            <person name="Lluch J."/>
            <person name="Castinel A."/>
            <person name="Donnadieu C."/>
            <person name="Desvignes T."/>
            <person name="Floi Bucao C."/>
            <person name="Jouanno E."/>
            <person name="Wen M."/>
            <person name="Mejri S."/>
            <person name="Dirks R."/>
            <person name="Jansen H."/>
            <person name="Henkel C."/>
            <person name="Chen W.J."/>
            <person name="Zahm M."/>
            <person name="Cabau C."/>
            <person name="Klopp C."/>
            <person name="Thompson A.W."/>
            <person name="Robinson-Rechavi M."/>
            <person name="Braasch I."/>
            <person name="Lecointre G."/>
            <person name="Bobe J."/>
            <person name="Postlethwait J.H."/>
            <person name="Berthelot C."/>
            <person name="Roest Crollius H."/>
            <person name="Guiguen Y."/>
        </authorList>
    </citation>
    <scope>NUCLEOTIDE SEQUENCE</scope>
    <source>
        <strain evidence="2">NC1722</strain>
    </source>
</reference>
<proteinExistence type="predicted"/>
<organism evidence="2 3">
    <name type="scientific">Aldrovandia affinis</name>
    <dbReference type="NCBI Taxonomy" id="143900"/>
    <lineage>
        <taxon>Eukaryota</taxon>
        <taxon>Metazoa</taxon>
        <taxon>Chordata</taxon>
        <taxon>Craniata</taxon>
        <taxon>Vertebrata</taxon>
        <taxon>Euteleostomi</taxon>
        <taxon>Actinopterygii</taxon>
        <taxon>Neopterygii</taxon>
        <taxon>Teleostei</taxon>
        <taxon>Notacanthiformes</taxon>
        <taxon>Halosauridae</taxon>
        <taxon>Aldrovandia</taxon>
    </lineage>
</organism>
<keyword evidence="1" id="KW-0732">Signal</keyword>
<protein>
    <recommendedName>
        <fullName evidence="4">Leptin</fullName>
    </recommendedName>
</protein>
<name>A0AAD7SFS9_9TELE</name>
<evidence type="ECO:0000313" key="2">
    <source>
        <dbReference type="EMBL" id="KAJ8401665.1"/>
    </source>
</evidence>
<feature type="chain" id="PRO_5042001327" description="Leptin" evidence="1">
    <location>
        <begin position="17"/>
        <end position="172"/>
    </location>
</feature>
<dbReference type="Gene3D" id="1.20.1250.10">
    <property type="match status" value="1"/>
</dbReference>
<comment type="caution">
    <text evidence="2">The sequence shown here is derived from an EMBL/GenBank/DDBJ whole genome shotgun (WGS) entry which is preliminary data.</text>
</comment>
<evidence type="ECO:0000256" key="1">
    <source>
        <dbReference type="SAM" id="SignalP"/>
    </source>
</evidence>
<dbReference type="InterPro" id="IPR009079">
    <property type="entry name" value="4_helix_cytokine-like_core"/>
</dbReference>